<evidence type="ECO:0000256" key="4">
    <source>
        <dbReference type="ARBA" id="ARBA00022692"/>
    </source>
</evidence>
<name>A0A235CJL1_9GAMM</name>
<evidence type="ECO:0000256" key="2">
    <source>
        <dbReference type="ARBA" id="ARBA00005914"/>
    </source>
</evidence>
<feature type="transmembrane region" description="Helical" evidence="7">
    <location>
        <begin position="32"/>
        <end position="54"/>
    </location>
</feature>
<dbReference type="Pfam" id="PF03253">
    <property type="entry name" value="UT"/>
    <property type="match status" value="2"/>
</dbReference>
<keyword evidence="3" id="KW-1003">Cell membrane</keyword>
<dbReference type="OrthoDB" id="7029558at2"/>
<dbReference type="PANTHER" id="PTHR10464:SF4">
    <property type="entry name" value="UREA TRANSPORTER"/>
    <property type="match status" value="1"/>
</dbReference>
<evidence type="ECO:0000313" key="10">
    <source>
        <dbReference type="Proteomes" id="UP000243640"/>
    </source>
</evidence>
<dbReference type="RefSeq" id="WP_094278197.1">
    <property type="nucleotide sequence ID" value="NZ_JBLWZI010000009.1"/>
</dbReference>
<dbReference type="Proteomes" id="UP000295058">
    <property type="component" value="Unassembled WGS sequence"/>
</dbReference>
<evidence type="ECO:0000256" key="3">
    <source>
        <dbReference type="ARBA" id="ARBA00022475"/>
    </source>
</evidence>
<protein>
    <submittedName>
        <fullName evidence="8">Urea transporter</fullName>
    </submittedName>
</protein>
<dbReference type="EMBL" id="NQJF01000007">
    <property type="protein sequence ID" value="OYD24227.1"/>
    <property type="molecule type" value="Genomic_DNA"/>
</dbReference>
<dbReference type="GO" id="GO:0015204">
    <property type="term" value="F:urea transmembrane transporter activity"/>
    <property type="evidence" value="ECO:0007669"/>
    <property type="project" value="InterPro"/>
</dbReference>
<dbReference type="InterPro" id="IPR004937">
    <property type="entry name" value="Urea_transporter"/>
</dbReference>
<comment type="similarity">
    <text evidence="2">Belongs to the urea transporter family.</text>
</comment>
<evidence type="ECO:0000256" key="7">
    <source>
        <dbReference type="SAM" id="Phobius"/>
    </source>
</evidence>
<keyword evidence="5 7" id="KW-1133">Transmembrane helix</keyword>
<feature type="transmembrane region" description="Helical" evidence="7">
    <location>
        <begin position="88"/>
        <end position="104"/>
    </location>
</feature>
<reference evidence="8 10" key="1">
    <citation type="submission" date="2017-08" db="EMBL/GenBank/DDBJ databases">
        <title>Draft Genome Sequence of the Marine Bacterium Oceanimonas baumannii ATCC 700832.</title>
        <authorList>
            <person name="Mcclelland W.D."/>
            <person name="Brennan M.A."/>
            <person name="Trachtenberg A.M."/>
            <person name="Maclea K.S."/>
        </authorList>
    </citation>
    <scope>NUCLEOTIDE SEQUENCE [LARGE SCALE GENOMIC DNA]</scope>
    <source>
        <strain evidence="8 10">ATCC 700832</strain>
    </source>
</reference>
<keyword evidence="4 7" id="KW-0812">Transmembrane</keyword>
<evidence type="ECO:0000256" key="6">
    <source>
        <dbReference type="ARBA" id="ARBA00023136"/>
    </source>
</evidence>
<feature type="transmembrane region" description="Helical" evidence="7">
    <location>
        <begin position="111"/>
        <end position="129"/>
    </location>
</feature>
<dbReference type="AlphaFoldDB" id="A0A235CJL1"/>
<feature type="transmembrane region" description="Helical" evidence="7">
    <location>
        <begin position="149"/>
        <end position="171"/>
    </location>
</feature>
<dbReference type="InterPro" id="IPR029020">
    <property type="entry name" value="Ammonium/urea_transptr"/>
</dbReference>
<accession>A0A235CJL1</accession>
<dbReference type="Proteomes" id="UP000243640">
    <property type="component" value="Unassembled WGS sequence"/>
</dbReference>
<dbReference type="EMBL" id="SODO01000006">
    <property type="protein sequence ID" value="TDW58953.1"/>
    <property type="molecule type" value="Genomic_DNA"/>
</dbReference>
<gene>
    <name evidence="8" type="ORF">B6S09_09125</name>
    <name evidence="9" type="ORF">LY04_01774</name>
</gene>
<evidence type="ECO:0000313" key="11">
    <source>
        <dbReference type="Proteomes" id="UP000295058"/>
    </source>
</evidence>
<dbReference type="Gene3D" id="1.10.3430.10">
    <property type="entry name" value="Ammonium transporter AmtB like domains"/>
    <property type="match status" value="1"/>
</dbReference>
<feature type="transmembrane region" description="Helical" evidence="7">
    <location>
        <begin position="176"/>
        <end position="194"/>
    </location>
</feature>
<evidence type="ECO:0000313" key="9">
    <source>
        <dbReference type="EMBL" id="TDW58953.1"/>
    </source>
</evidence>
<feature type="transmembrane region" description="Helical" evidence="7">
    <location>
        <begin position="66"/>
        <end position="82"/>
    </location>
</feature>
<evidence type="ECO:0000256" key="5">
    <source>
        <dbReference type="ARBA" id="ARBA00022989"/>
    </source>
</evidence>
<comment type="caution">
    <text evidence="8">The sequence shown here is derived from an EMBL/GenBank/DDBJ whole genome shotgun (WGS) entry which is preliminary data.</text>
</comment>
<feature type="transmembrane region" description="Helical" evidence="7">
    <location>
        <begin position="225"/>
        <end position="245"/>
    </location>
</feature>
<keyword evidence="11" id="KW-1185">Reference proteome</keyword>
<proteinExistence type="inferred from homology"/>
<organism evidence="8 10">
    <name type="scientific">Oceanimonas baumannii</name>
    <dbReference type="NCBI Taxonomy" id="129578"/>
    <lineage>
        <taxon>Bacteria</taxon>
        <taxon>Pseudomonadati</taxon>
        <taxon>Pseudomonadota</taxon>
        <taxon>Gammaproteobacteria</taxon>
        <taxon>Aeromonadales</taxon>
        <taxon>Aeromonadaceae</taxon>
        <taxon>Oceanimonas</taxon>
    </lineage>
</organism>
<dbReference type="PANTHER" id="PTHR10464">
    <property type="entry name" value="UREA TRANSPORTER"/>
    <property type="match status" value="1"/>
</dbReference>
<reference evidence="9 11" key="2">
    <citation type="submission" date="2019-03" db="EMBL/GenBank/DDBJ databases">
        <title>Genomic Encyclopedia of Archaeal and Bacterial Type Strains, Phase II (KMG-II): from individual species to whole genera.</title>
        <authorList>
            <person name="Goeker M."/>
        </authorList>
    </citation>
    <scope>NUCLEOTIDE SEQUENCE [LARGE SCALE GENOMIC DNA]</scope>
    <source>
        <strain evidence="9 11">DSM 15594</strain>
    </source>
</reference>
<feature type="transmembrane region" description="Helical" evidence="7">
    <location>
        <begin position="200"/>
        <end position="218"/>
    </location>
</feature>
<keyword evidence="6 7" id="KW-0472">Membrane</keyword>
<dbReference type="GO" id="GO:0005886">
    <property type="term" value="C:plasma membrane"/>
    <property type="evidence" value="ECO:0007669"/>
    <property type="project" value="UniProtKB-SubCell"/>
</dbReference>
<evidence type="ECO:0000313" key="8">
    <source>
        <dbReference type="EMBL" id="OYD24227.1"/>
    </source>
</evidence>
<comment type="subcellular location">
    <subcellularLocation>
        <location evidence="1">Cell membrane</location>
        <topology evidence="1">Multi-pass membrane protein</topology>
    </subcellularLocation>
</comment>
<sequence>MTLLSSLLAAVGQIYFINNRLAGALIVAGVLWVSPWMAATMMLATFAATLLALVCRWEPGAWRDGLFGFNAALVGLAFGLFAEHTPQWLLLSVLGGALSAWLYYRLRRLAAIPWYTLPFNLVVLPWLYFIGQRVADEVPQGYNFSLSAIGQVIFLPDTVPAVLICIALLLVGIEMLGWAFVGAMISSGAALLLLVNPDYINFGLTGYNGVLAAIAMFWHGSRQAWILLAAALAGLMTAVMLKLGLPMLTMPFVLSCWLCLVMQKGLKYYQASHIIDRERV</sequence>
<evidence type="ECO:0000256" key="1">
    <source>
        <dbReference type="ARBA" id="ARBA00004651"/>
    </source>
</evidence>